<dbReference type="AlphaFoldDB" id="A0A9X0XE97"/>
<gene>
    <name evidence="3" type="ORF">JI742_10325</name>
</gene>
<comment type="caution">
    <text evidence="3">The sequence shown here is derived from an EMBL/GenBank/DDBJ whole genome shotgun (WGS) entry which is preliminary data.</text>
</comment>
<protein>
    <submittedName>
        <fullName evidence="3">Nitrogen fixation protein FixH</fullName>
    </submittedName>
</protein>
<feature type="region of interest" description="Disordered" evidence="1">
    <location>
        <begin position="59"/>
        <end position="81"/>
    </location>
</feature>
<dbReference type="Proteomes" id="UP000643207">
    <property type="component" value="Unassembled WGS sequence"/>
</dbReference>
<keyword evidence="2" id="KW-0472">Membrane</keyword>
<dbReference type="EMBL" id="JAERRA010000002">
    <property type="protein sequence ID" value="MBL0720284.1"/>
    <property type="molecule type" value="Genomic_DNA"/>
</dbReference>
<keyword evidence="2" id="KW-0812">Transmembrane</keyword>
<organism evidence="3 4">
    <name type="scientific">Aquariibacter lacus</name>
    <dbReference type="NCBI Taxonomy" id="2801332"/>
    <lineage>
        <taxon>Bacteria</taxon>
        <taxon>Pseudomonadati</taxon>
        <taxon>Pseudomonadota</taxon>
        <taxon>Betaproteobacteria</taxon>
        <taxon>Burkholderiales</taxon>
        <taxon>Sphaerotilaceae</taxon>
        <taxon>Aquariibacter</taxon>
    </lineage>
</organism>
<keyword evidence="2" id="KW-1133">Transmembrane helix</keyword>
<proteinExistence type="predicted"/>
<evidence type="ECO:0000256" key="1">
    <source>
        <dbReference type="SAM" id="MobiDB-lite"/>
    </source>
</evidence>
<dbReference type="RefSeq" id="WP_201826582.1">
    <property type="nucleotide sequence ID" value="NZ_JAERRA010000002.1"/>
</dbReference>
<evidence type="ECO:0000313" key="3">
    <source>
        <dbReference type="EMBL" id="MBL0720284.1"/>
    </source>
</evidence>
<name>A0A9X0XE97_9BURK</name>
<accession>A0A9X0XE97</accession>
<keyword evidence="4" id="KW-1185">Reference proteome</keyword>
<evidence type="ECO:0000313" key="4">
    <source>
        <dbReference type="Proteomes" id="UP000643207"/>
    </source>
</evidence>
<sequence>MSRPNPAPSASTPWWREGFMWLVLGGPAVVVVAGVATVVIATRGADTLLPTRPVQLERSAAPAMQGRNHAVTPLPAPAAAR</sequence>
<reference evidence="3 4" key="1">
    <citation type="submission" date="2021-01" db="EMBL/GenBank/DDBJ databases">
        <title>Piscinibacter sp. Jin2 Genome sequencing and assembly.</title>
        <authorList>
            <person name="Kim I."/>
        </authorList>
    </citation>
    <scope>NUCLEOTIDE SEQUENCE [LARGE SCALE GENOMIC DNA]</scope>
    <source>
        <strain evidence="3 4">Jin2</strain>
    </source>
</reference>
<feature type="transmembrane region" description="Helical" evidence="2">
    <location>
        <begin position="20"/>
        <end position="42"/>
    </location>
</feature>
<evidence type="ECO:0000256" key="2">
    <source>
        <dbReference type="SAM" id="Phobius"/>
    </source>
</evidence>